<comment type="caution">
    <text evidence="2">The sequence shown here is derived from an EMBL/GenBank/DDBJ whole genome shotgun (WGS) entry which is preliminary data.</text>
</comment>
<dbReference type="Pfam" id="PF09346">
    <property type="entry name" value="SMI1_KNR4"/>
    <property type="match status" value="1"/>
</dbReference>
<dbReference type="Proteomes" id="UP001597440">
    <property type="component" value="Unassembled WGS sequence"/>
</dbReference>
<evidence type="ECO:0000313" key="2">
    <source>
        <dbReference type="EMBL" id="MFD2556206.1"/>
    </source>
</evidence>
<reference evidence="3" key="1">
    <citation type="journal article" date="2019" name="Int. J. Syst. Evol. Microbiol.">
        <title>The Global Catalogue of Microorganisms (GCM) 10K type strain sequencing project: providing services to taxonomists for standard genome sequencing and annotation.</title>
        <authorList>
            <consortium name="The Broad Institute Genomics Platform"/>
            <consortium name="The Broad Institute Genome Sequencing Center for Infectious Disease"/>
            <person name="Wu L."/>
            <person name="Ma J."/>
        </authorList>
    </citation>
    <scope>NUCLEOTIDE SEQUENCE [LARGE SCALE GENOMIC DNA]</scope>
    <source>
        <strain evidence="3">KCTC 52298</strain>
    </source>
</reference>
<sequence length="363" mass="42135">MNFLKNDYQQQFENILMTDKNLEKLRQQIIDETDGVKFSKLIEKLKKKYASIDTSYVLDILTDYAKHGQILHWRNFLLPDIIKLVGDSETEYITFFEWCITQPELIYWGIDGLLKTQGKECFSALIELAKNESLNTPIRAKAIKSISIYSKQPFDRDLPKDPGYWKTEDLRIVEIEAWQKNGYQNGKGYAKPKTHPSLEDPKTELEKTVSKFNRKLEAKRNKNQDLSNPTNWLVIADQTDLLSIAERWNLPETYRLFLSNYSPLHVHIDSKKYFQGLHLYGASELLKRQEGYSFNPVTNQIIDEWPKNLVVIADAGADPYCIDLSQIKENDAPVYKSTHGTGVWEFELYTDSFLIFLKEIAGA</sequence>
<gene>
    <name evidence="2" type="ORF">ACFSQW_17565</name>
</gene>
<dbReference type="EMBL" id="JBHULD010000018">
    <property type="protein sequence ID" value="MFD2556206.1"/>
    <property type="molecule type" value="Genomic_DNA"/>
</dbReference>
<dbReference type="Gene3D" id="3.40.1580.10">
    <property type="entry name" value="SMI1/KNR4-like"/>
    <property type="match status" value="1"/>
</dbReference>
<dbReference type="SUPFAM" id="SSF160631">
    <property type="entry name" value="SMI1/KNR4-like"/>
    <property type="match status" value="1"/>
</dbReference>
<proteinExistence type="predicted"/>
<dbReference type="InterPro" id="IPR018958">
    <property type="entry name" value="Knr4/Smi1-like_dom"/>
</dbReference>
<keyword evidence="3" id="KW-1185">Reference proteome</keyword>
<accession>A0ABW5L8N8</accession>
<evidence type="ECO:0000259" key="1">
    <source>
        <dbReference type="Pfam" id="PF09346"/>
    </source>
</evidence>
<organism evidence="2 3">
    <name type="scientific">Sphingobacterium tabacisoli</name>
    <dbReference type="NCBI Taxonomy" id="2044855"/>
    <lineage>
        <taxon>Bacteria</taxon>
        <taxon>Pseudomonadati</taxon>
        <taxon>Bacteroidota</taxon>
        <taxon>Sphingobacteriia</taxon>
        <taxon>Sphingobacteriales</taxon>
        <taxon>Sphingobacteriaceae</taxon>
        <taxon>Sphingobacterium</taxon>
    </lineage>
</organism>
<evidence type="ECO:0000313" key="3">
    <source>
        <dbReference type="Proteomes" id="UP001597440"/>
    </source>
</evidence>
<protein>
    <submittedName>
        <fullName evidence="2">SMI1/KNR4 family protein</fullName>
    </submittedName>
</protein>
<dbReference type="RefSeq" id="WP_210352725.1">
    <property type="nucleotide sequence ID" value="NZ_JAEQMU010000001.1"/>
</dbReference>
<dbReference type="InterPro" id="IPR037883">
    <property type="entry name" value="Knr4/Smi1-like_sf"/>
</dbReference>
<name>A0ABW5L8N8_9SPHI</name>
<feature type="domain" description="Knr4/Smi1-like" evidence="1">
    <location>
        <begin position="237"/>
        <end position="358"/>
    </location>
</feature>